<organism evidence="1 2">
    <name type="scientific">Cymbomonas tetramitiformis</name>
    <dbReference type="NCBI Taxonomy" id="36881"/>
    <lineage>
        <taxon>Eukaryota</taxon>
        <taxon>Viridiplantae</taxon>
        <taxon>Chlorophyta</taxon>
        <taxon>Pyramimonadophyceae</taxon>
        <taxon>Pyramimonadales</taxon>
        <taxon>Pyramimonadaceae</taxon>
        <taxon>Cymbomonas</taxon>
    </lineage>
</organism>
<protein>
    <submittedName>
        <fullName evidence="1">Uncharacterized protein</fullName>
    </submittedName>
</protein>
<dbReference type="Proteomes" id="UP001190700">
    <property type="component" value="Unassembled WGS sequence"/>
</dbReference>
<reference evidence="1 2" key="1">
    <citation type="journal article" date="2015" name="Genome Biol. Evol.">
        <title>Comparative Genomics of a Bacterivorous Green Alga Reveals Evolutionary Causalities and Consequences of Phago-Mixotrophic Mode of Nutrition.</title>
        <authorList>
            <person name="Burns J.A."/>
            <person name="Paasch A."/>
            <person name="Narechania A."/>
            <person name="Kim E."/>
        </authorList>
    </citation>
    <scope>NUCLEOTIDE SEQUENCE [LARGE SCALE GENOMIC DNA]</scope>
    <source>
        <strain evidence="1 2">PLY_AMNH</strain>
    </source>
</reference>
<gene>
    <name evidence="1" type="ORF">CYMTET_32282</name>
</gene>
<proteinExistence type="predicted"/>
<name>A0AAE0FF33_9CHLO</name>
<dbReference type="EMBL" id="LGRX02019341">
    <property type="protein sequence ID" value="KAK3258682.1"/>
    <property type="molecule type" value="Genomic_DNA"/>
</dbReference>
<keyword evidence="2" id="KW-1185">Reference proteome</keyword>
<comment type="caution">
    <text evidence="1">The sequence shown here is derived from an EMBL/GenBank/DDBJ whole genome shotgun (WGS) entry which is preliminary data.</text>
</comment>
<dbReference type="AlphaFoldDB" id="A0AAE0FF33"/>
<accession>A0AAE0FF33</accession>
<evidence type="ECO:0000313" key="2">
    <source>
        <dbReference type="Proteomes" id="UP001190700"/>
    </source>
</evidence>
<evidence type="ECO:0000313" key="1">
    <source>
        <dbReference type="EMBL" id="KAK3258682.1"/>
    </source>
</evidence>
<sequence length="172" mass="17439">MGDFHVGGAMHSLALNKFTDTTAAGAVAPPPTTVALVDAAPSAVSDVDRLCPMSALHAHEPDLAYADRIAQLGGLSVTAKGRACSLNHVTAAAFGGVSMGTHTTPPVGGARLGDTLTSPTFAIDTFDNTGSGSTPTPTMRQKVLTLGRMPFPNGGYGGTSKDIVPPLAHRFA</sequence>